<reference evidence="1 2" key="1">
    <citation type="journal article" date="2022" name="Nat. Plants">
        <title>Genomes of leafy and leafless Platanthera orchids illuminate the evolution of mycoheterotrophy.</title>
        <authorList>
            <person name="Li M.H."/>
            <person name="Liu K.W."/>
            <person name="Li Z."/>
            <person name="Lu H.C."/>
            <person name="Ye Q.L."/>
            <person name="Zhang D."/>
            <person name="Wang J.Y."/>
            <person name="Li Y.F."/>
            <person name="Zhong Z.M."/>
            <person name="Liu X."/>
            <person name="Yu X."/>
            <person name="Liu D.K."/>
            <person name="Tu X.D."/>
            <person name="Liu B."/>
            <person name="Hao Y."/>
            <person name="Liao X.Y."/>
            <person name="Jiang Y.T."/>
            <person name="Sun W.H."/>
            <person name="Chen J."/>
            <person name="Chen Y.Q."/>
            <person name="Ai Y."/>
            <person name="Zhai J.W."/>
            <person name="Wu S.S."/>
            <person name="Zhou Z."/>
            <person name="Hsiao Y.Y."/>
            <person name="Wu W.L."/>
            <person name="Chen Y.Y."/>
            <person name="Lin Y.F."/>
            <person name="Hsu J.L."/>
            <person name="Li C.Y."/>
            <person name="Wang Z.W."/>
            <person name="Zhao X."/>
            <person name="Zhong W.Y."/>
            <person name="Ma X.K."/>
            <person name="Ma L."/>
            <person name="Huang J."/>
            <person name="Chen G.Z."/>
            <person name="Huang M.Z."/>
            <person name="Huang L."/>
            <person name="Peng D.H."/>
            <person name="Luo Y.B."/>
            <person name="Zou S.Q."/>
            <person name="Chen S.P."/>
            <person name="Lan S."/>
            <person name="Tsai W.C."/>
            <person name="Van de Peer Y."/>
            <person name="Liu Z.J."/>
        </authorList>
    </citation>
    <scope>NUCLEOTIDE SEQUENCE [LARGE SCALE GENOMIC DNA]</scope>
    <source>
        <strain evidence="1">Lor287</strain>
    </source>
</reference>
<dbReference type="EMBL" id="JBBWWQ010000014">
    <property type="protein sequence ID" value="KAK8931321.1"/>
    <property type="molecule type" value="Genomic_DNA"/>
</dbReference>
<keyword evidence="2" id="KW-1185">Reference proteome</keyword>
<dbReference type="AlphaFoldDB" id="A0AAP0B7G9"/>
<evidence type="ECO:0000313" key="2">
    <source>
        <dbReference type="Proteomes" id="UP001418222"/>
    </source>
</evidence>
<evidence type="ECO:0000313" key="1">
    <source>
        <dbReference type="EMBL" id="KAK8931321.1"/>
    </source>
</evidence>
<proteinExistence type="predicted"/>
<dbReference type="Proteomes" id="UP001418222">
    <property type="component" value="Unassembled WGS sequence"/>
</dbReference>
<accession>A0AAP0B7G9</accession>
<name>A0AAP0B7G9_9ASPA</name>
<organism evidence="1 2">
    <name type="scientific">Platanthera zijinensis</name>
    <dbReference type="NCBI Taxonomy" id="2320716"/>
    <lineage>
        <taxon>Eukaryota</taxon>
        <taxon>Viridiplantae</taxon>
        <taxon>Streptophyta</taxon>
        <taxon>Embryophyta</taxon>
        <taxon>Tracheophyta</taxon>
        <taxon>Spermatophyta</taxon>
        <taxon>Magnoliopsida</taxon>
        <taxon>Liliopsida</taxon>
        <taxon>Asparagales</taxon>
        <taxon>Orchidaceae</taxon>
        <taxon>Orchidoideae</taxon>
        <taxon>Orchideae</taxon>
        <taxon>Orchidinae</taxon>
        <taxon>Platanthera</taxon>
    </lineage>
</organism>
<gene>
    <name evidence="1" type="ORF">KSP39_PZI016961</name>
</gene>
<protein>
    <submittedName>
        <fullName evidence="1">Uncharacterized protein</fullName>
    </submittedName>
</protein>
<comment type="caution">
    <text evidence="1">The sequence shown here is derived from an EMBL/GenBank/DDBJ whole genome shotgun (WGS) entry which is preliminary data.</text>
</comment>
<sequence length="272" mass="29857">MLDALGRPSAASGGLRPPAHGLRPCLMLWVVFGRVEAGEDTPSRLRGRHSRPPESEYFCSVGGHEFYVIKERPSRSASAVRSSEQEHQCLMAYLIQWPWKILHWWKMYNDIRNRTRPPEVTGRAVRKTVSDKETEASCANKTPGCCGRKVPPRTQLLRSNPFSTRLTELGTKETSSSNSESRAIAGTREGSGRDLLVLLRTPGVLFIGKSKEGGGSYLYPHPGELATSLGSSPRRGEHLAIVATWRVGLGSSPYSPEPPASWGADLDPHLAC</sequence>